<dbReference type="PANTHER" id="PTHR24099">
    <property type="entry name" value="E3 UBIQUITIN-PROTEIN LIGASE TRIM36-RELATED"/>
    <property type="match status" value="1"/>
</dbReference>
<keyword evidence="2" id="KW-0624">Polysaccharide degradation</keyword>
<dbReference type="EMBL" id="FOFV01000003">
    <property type="protein sequence ID" value="SEQ54476.1"/>
    <property type="molecule type" value="Genomic_DNA"/>
</dbReference>
<organism evidence="6 7">
    <name type="scientific">Lentzea albida</name>
    <dbReference type="NCBI Taxonomy" id="65499"/>
    <lineage>
        <taxon>Bacteria</taxon>
        <taxon>Bacillati</taxon>
        <taxon>Actinomycetota</taxon>
        <taxon>Actinomycetes</taxon>
        <taxon>Pseudonocardiales</taxon>
        <taxon>Pseudonocardiaceae</taxon>
        <taxon>Lentzea</taxon>
    </lineage>
</organism>
<gene>
    <name evidence="6" type="ORF">SAMN04488000_103304</name>
</gene>
<dbReference type="CDD" id="cd00063">
    <property type="entry name" value="FN3"/>
    <property type="match status" value="2"/>
</dbReference>
<keyword evidence="4" id="KW-0732">Signal</keyword>
<dbReference type="Pfam" id="PF17963">
    <property type="entry name" value="Big_9"/>
    <property type="match status" value="4"/>
</dbReference>
<feature type="domain" description="Fibronectin type-III" evidence="5">
    <location>
        <begin position="1672"/>
        <end position="1774"/>
    </location>
</feature>
<feature type="domain" description="Fibronectin type-III" evidence="5">
    <location>
        <begin position="1580"/>
        <end position="1669"/>
    </location>
</feature>
<feature type="region of interest" description="Disordered" evidence="3">
    <location>
        <begin position="1949"/>
        <end position="1970"/>
    </location>
</feature>
<dbReference type="Pfam" id="PF00041">
    <property type="entry name" value="fn3"/>
    <property type="match status" value="1"/>
</dbReference>
<keyword evidence="1" id="KW-0378">Hydrolase</keyword>
<reference evidence="7" key="1">
    <citation type="submission" date="2016-10" db="EMBL/GenBank/DDBJ databases">
        <authorList>
            <person name="Varghese N."/>
            <person name="Submissions S."/>
        </authorList>
    </citation>
    <scope>NUCLEOTIDE SEQUENCE [LARGE SCALE GENOMIC DNA]</scope>
    <source>
        <strain evidence="7">DSM 44437</strain>
    </source>
</reference>
<dbReference type="InterPro" id="IPR003961">
    <property type="entry name" value="FN3_dom"/>
</dbReference>
<dbReference type="SMART" id="SM00060">
    <property type="entry name" value="FN3"/>
    <property type="match status" value="4"/>
</dbReference>
<evidence type="ECO:0000313" key="7">
    <source>
        <dbReference type="Proteomes" id="UP000199503"/>
    </source>
</evidence>
<evidence type="ECO:0000256" key="3">
    <source>
        <dbReference type="SAM" id="MobiDB-lite"/>
    </source>
</evidence>
<evidence type="ECO:0000259" key="5">
    <source>
        <dbReference type="PROSITE" id="PS50853"/>
    </source>
</evidence>
<accession>A0A1H9GWH5</accession>
<dbReference type="RefSeq" id="WP_089913458.1">
    <property type="nucleotide sequence ID" value="NZ_FOFV01000003.1"/>
</dbReference>
<name>A0A1H9GWH5_9PSEU</name>
<dbReference type="PROSITE" id="PS50853">
    <property type="entry name" value="FN3"/>
    <property type="match status" value="3"/>
</dbReference>
<sequence>MGFFRRHRTTLASATVLVLAAASLVAYALTSTGNPVRQVDLNDGGVWVTSDRDGLFGRLNKPVGSLDAAFNPPGGAQQNYQLDVVQDAAAVVARDRAGGKLYPVDVARSVTVQDRGLALPSGGQVALAGGTLAVLDPAAGKVWALRVDLHAGVSALDQLSQETPPLATLDAADTAALAVGLDGVVHAASANGRTVKVVPAESGFGEPEYGKLANAPKAPRITAVGGETVVLDAESGTLFLPGGRTAQAGRESVLQQAGPEAPTVVVASHTEMKAFQLNEDGAETLNEGVDGAPAEPVRLGECVHGAWAGASGGYFRSCDGKKASAGNLRDAKALVQPVFRVNRRAIVLNDVATGAVWDLSSQRKVDDWQSVKPPPEQNPSDKDKNENTTESAKDKPPKATDDTLGARPGRTTVLHVLDNDSDPAGNILSVTAVSDLDRKDVGLAIAPDGQTVEVTLPEQAQDAHFKYTVDDGKGLNATAAVTVQVRTESQNEPPAVRKGAEPHEWSVASGGRLTLPVLADWRDFDGDPVVLTEAVAKAGVATTTNTGFVEYAAPVEAGDQPIDYKVTDGVADAVAGAERVKVLDPAAPAALPPVTRPDVARGQVGAPVLIRPLENDLPGADPVDPAAELRLAADVAPIAGAAITTDTKTGLVTLTATKPGTYPLDYTAAFGNAPFAKGAIRVDVAAAPASPLPPVAMPDNAVVRSQEPVVTDVLANDFSPAGSVLGVQHAESIAGQLEVAVVKGRWLRINATAPTLARNPQVVRYTVTDGVTGPITGEVTVTQLPPPADDTPVPKDDRAAARAGDSTTIPVLDNDISPAGAPLTLQSNVQGAPGNGRLAVTARDGRQDVGSAYVSGDVVRYVAPDKTDAPFVADISYVAQNPDGDQAVGHAHVTVNPAPTPANPNQPPAPEPVEVRVVAGDRVTVTVPSSGADPDGDSVAVTGIASAPALGRVVSIASTTLTYEAFPTSNGTDTFGFVVTDSYGRTGESLVRVAVVPPGDPQPPVAVDDVVTAAPGARLAVNVLSNDVQAPGDTVTVEPLGPRNPSLPGDVKATNGRIELTAPDLTGKPLVITYGITNGLGQPSIATLTVRSRDDYAIPPVAGELFPVVKKEDSTVEVDLAGAIADPDGSADGLEVTKVFHDQAKVSGRKATVPVGDHPRTLVYEVKDSSGATAAGLIHVPSKGTGAPRAVPDKLITVPADGSVSVQIKDYVDVPSGKQAKLTTTDKVTAAPATGLEARNEGDTGLVLTARGGYTGPAAVTFQVTDGTSLTDPEGRFALITVPVQVGPDTPVLRCPASALTVVEGGLPVKVDVTSVCHVWVADRSKLGDVRYTATWLDQVDGVSLEGSGERVLTVTAAGGAKPGSTGTIEVGAGDGPKGKLAVKVAAAPPPTVSPVTLDGVKAGDTATVDLVSYVRSQLRDPKVSVVSVTQASGAAASATNSGSSVSITPNGDAHGAIDFNVVVTDVADTARDDRKVTGRIRLNVLGVPDAPGVPVPGRTVLSKVVELSWSSPSGNGAPIDSYEVEYNGGKQTCAASPCTITGLSNGTEYRFTVRAHNLVGWGKPSGSSAGAQPNTVPGAVSGLTTSTPRDGSLQLNWTAAPNEGTPVLRHEISWSGGGRTTAPGGATTVTASGLDNNAQTIFTVIAVNSQGPGPAVTVQGQSAGAPQAPAAPTFTATNAANAQTRAVTVSWGAVGANGPGPTTYTLTRTGGGTKTVCTKVTATTCLDDGLQNDGTIYSYTVVAANAAAEAEPAGHTSPASAPAQMEATATPDPITGFTATPTGSDGQATLRFDAPASHGKSNTVTCTWSGGSCGTWTYPTGGQAGATQTVNGLPNGQPVTISLQTCNGSGGGAYAGNPCNSAVSAGVTTYGPMRDLVLNTSTSNTVVNFSVSVNPNGKPATVQVTTSRGFNQSFTTGVGGWSWSGSQDVGYSAPTTVTVTVSDAGRPTLSQSQQQTTPPPPPPPSVTVSKGAACPTSGCNGTGVCTSNACAYIVVRTANFSGNVTCTFDSDHGPVGFVNENFGPNETRQTRNYYGYPREQVYVTCGGVRGSMVW</sequence>
<feature type="domain" description="Fibronectin type-III" evidence="5">
    <location>
        <begin position="1491"/>
        <end position="1579"/>
    </location>
</feature>
<keyword evidence="1" id="KW-0326">Glycosidase</keyword>
<feature type="region of interest" description="Disordered" evidence="3">
    <location>
        <begin position="1753"/>
        <end position="1796"/>
    </location>
</feature>
<protein>
    <submittedName>
        <fullName evidence="6">Fibronectin type III domain-containing protein</fullName>
    </submittedName>
</protein>
<evidence type="ECO:0000256" key="4">
    <source>
        <dbReference type="SAM" id="SignalP"/>
    </source>
</evidence>
<dbReference type="InterPro" id="IPR036116">
    <property type="entry name" value="FN3_sf"/>
</dbReference>
<dbReference type="SUPFAM" id="SSF49265">
    <property type="entry name" value="Fibronectin type III"/>
    <property type="match status" value="2"/>
</dbReference>
<evidence type="ECO:0000256" key="1">
    <source>
        <dbReference type="ARBA" id="ARBA00023295"/>
    </source>
</evidence>
<feature type="chain" id="PRO_5011531531" evidence="4">
    <location>
        <begin position="29"/>
        <end position="2055"/>
    </location>
</feature>
<dbReference type="GO" id="GO:0016798">
    <property type="term" value="F:hydrolase activity, acting on glycosyl bonds"/>
    <property type="evidence" value="ECO:0007669"/>
    <property type="project" value="UniProtKB-KW"/>
</dbReference>
<feature type="region of interest" description="Disordered" evidence="3">
    <location>
        <begin position="362"/>
        <end position="408"/>
    </location>
</feature>
<keyword evidence="2" id="KW-0119">Carbohydrate metabolism</keyword>
<dbReference type="Gene3D" id="2.60.40.10">
    <property type="entry name" value="Immunoglobulins"/>
    <property type="match status" value="3"/>
</dbReference>
<evidence type="ECO:0000256" key="2">
    <source>
        <dbReference type="ARBA" id="ARBA00023326"/>
    </source>
</evidence>
<dbReference type="STRING" id="65499.SAMN04488000_103304"/>
<dbReference type="PANTHER" id="PTHR24099:SF11">
    <property type="entry name" value="FIBRONECTIN TYPE III DOMAIN-CONTAINING 3BA-RELATED"/>
    <property type="match status" value="1"/>
</dbReference>
<dbReference type="Proteomes" id="UP000199503">
    <property type="component" value="Unassembled WGS sequence"/>
</dbReference>
<dbReference type="GO" id="GO:0000272">
    <property type="term" value="P:polysaccharide catabolic process"/>
    <property type="evidence" value="ECO:0007669"/>
    <property type="project" value="UniProtKB-KW"/>
</dbReference>
<evidence type="ECO:0000313" key="6">
    <source>
        <dbReference type="EMBL" id="SEQ54476.1"/>
    </source>
</evidence>
<feature type="compositionally biased region" description="Polar residues" evidence="3">
    <location>
        <begin position="1778"/>
        <end position="1788"/>
    </location>
</feature>
<dbReference type="Gene3D" id="2.60.40.2810">
    <property type="match status" value="1"/>
</dbReference>
<feature type="compositionally biased region" description="Basic and acidic residues" evidence="3">
    <location>
        <begin position="379"/>
        <end position="401"/>
    </location>
</feature>
<keyword evidence="7" id="KW-1185">Reference proteome</keyword>
<proteinExistence type="predicted"/>
<dbReference type="SUPFAM" id="SSF63829">
    <property type="entry name" value="Calcium-dependent phosphotriesterase"/>
    <property type="match status" value="1"/>
</dbReference>
<feature type="signal peptide" evidence="4">
    <location>
        <begin position="1"/>
        <end position="28"/>
    </location>
</feature>
<dbReference type="InterPro" id="IPR050617">
    <property type="entry name" value="E3_ligase_FN3/SPRY"/>
</dbReference>
<dbReference type="OrthoDB" id="5241356at2"/>
<dbReference type="InterPro" id="IPR013783">
    <property type="entry name" value="Ig-like_fold"/>
</dbReference>